<evidence type="ECO:0000256" key="3">
    <source>
        <dbReference type="SAM" id="SignalP"/>
    </source>
</evidence>
<feature type="region of interest" description="Disordered" evidence="1">
    <location>
        <begin position="175"/>
        <end position="204"/>
    </location>
</feature>
<name>A0A388M436_CHABU</name>
<protein>
    <submittedName>
        <fullName evidence="4">Uncharacterized protein</fullName>
    </submittedName>
</protein>
<evidence type="ECO:0000256" key="1">
    <source>
        <dbReference type="SAM" id="MobiDB-lite"/>
    </source>
</evidence>
<sequence>MVRTKVRCKMTILLLPVTAIMLLMVQPSLASDRRVAAERGTAARRLQISTSPAPSAAIDSKPPPWRSSGEEGRQTAGTLTLVNDSSTGSLFKTNEVVVSYSSPSPADYHPLDLAGCESRVRNMVFVPNVTVFYFSLQIVCADSYRDTVIARADLLPLKRRKKTLVDAETIAVFPPNGSAPGPIPMNSSPAETPPPSSSYTSAPGTGLGSHALSSSYYPPAYASLAPASATRSAAAEADASAAAEARFSEAAAAYSSAAQQSETWGWDEEYGSPELDAEPSGADESYSLPPSPMLRKVLLETQSWSLDELEFWAAEEGRRWTSSSRAPPSGSELLSIRALISEPHSAWASIFSGPPSGPAAVLVVHPRDDPVSLQGSTHGPPDVIFSDNGEGLIPPLKYQAGSAAASAAASALVEVGSTARRSMRRLAKSSPPSLLVVGGLELSDLGANLLVTFPEASVGNSSTTMITFLSTTSGHQEPVRVASARTAGSMAFNPTKTKLYLADVAEPPRLLAAEIADTEMCVNTSTRFEILHTFEGDGRYPYVRNLSFSRQSFSGDGSCLYLVDPALSQVWGFNPLSRAFTLIWGWMHKASGPGPDSEAAAEPEVLGPDSGLLDIVATDDGCNLFCIGTPPSPSLSEVSSSNSSGSSIYWVTLDSPCAASGSVKTVARADGFALHGVALHQFDGKLFLYVGSNDGRVFELEIEWSRLHRCASSSSSGKSHRLSRAAVITIAVLSSLAAVVAMATTVILFVAHRKKKASDVPGVAAAELPSRTAIEPVGRPDVGV</sequence>
<evidence type="ECO:0000313" key="5">
    <source>
        <dbReference type="Proteomes" id="UP000265515"/>
    </source>
</evidence>
<reference evidence="4 5" key="1">
    <citation type="journal article" date="2018" name="Cell">
        <title>The Chara Genome: Secondary Complexity and Implications for Plant Terrestrialization.</title>
        <authorList>
            <person name="Nishiyama T."/>
            <person name="Sakayama H."/>
            <person name="Vries J.D."/>
            <person name="Buschmann H."/>
            <person name="Saint-Marcoux D."/>
            <person name="Ullrich K.K."/>
            <person name="Haas F.B."/>
            <person name="Vanderstraeten L."/>
            <person name="Becker D."/>
            <person name="Lang D."/>
            <person name="Vosolsobe S."/>
            <person name="Rombauts S."/>
            <person name="Wilhelmsson P.K.I."/>
            <person name="Janitza P."/>
            <person name="Kern R."/>
            <person name="Heyl A."/>
            <person name="Rumpler F."/>
            <person name="Villalobos L.I.A.C."/>
            <person name="Clay J.M."/>
            <person name="Skokan R."/>
            <person name="Toyoda A."/>
            <person name="Suzuki Y."/>
            <person name="Kagoshima H."/>
            <person name="Schijlen E."/>
            <person name="Tajeshwar N."/>
            <person name="Catarino B."/>
            <person name="Hetherington A.J."/>
            <person name="Saltykova A."/>
            <person name="Bonnot C."/>
            <person name="Breuninger H."/>
            <person name="Symeonidi A."/>
            <person name="Radhakrishnan G.V."/>
            <person name="Van Nieuwerburgh F."/>
            <person name="Deforce D."/>
            <person name="Chang C."/>
            <person name="Karol K.G."/>
            <person name="Hedrich R."/>
            <person name="Ulvskov P."/>
            <person name="Glockner G."/>
            <person name="Delwiche C.F."/>
            <person name="Petrasek J."/>
            <person name="Van de Peer Y."/>
            <person name="Friml J."/>
            <person name="Beilby M."/>
            <person name="Dolan L."/>
            <person name="Kohara Y."/>
            <person name="Sugano S."/>
            <person name="Fujiyama A."/>
            <person name="Delaux P.-M."/>
            <person name="Quint M."/>
            <person name="TheiBen G."/>
            <person name="Hagemann M."/>
            <person name="Harholt J."/>
            <person name="Dunand C."/>
            <person name="Zachgo S."/>
            <person name="Langdale J."/>
            <person name="Maumus F."/>
            <person name="Straeten D.V.D."/>
            <person name="Gould S.B."/>
            <person name="Rensing S.A."/>
        </authorList>
    </citation>
    <scope>NUCLEOTIDE SEQUENCE [LARGE SCALE GENOMIC DNA]</scope>
    <source>
        <strain evidence="4 5">S276</strain>
    </source>
</reference>
<dbReference type="Proteomes" id="UP000265515">
    <property type="component" value="Unassembled WGS sequence"/>
</dbReference>
<feature type="transmembrane region" description="Helical" evidence="2">
    <location>
        <begin position="725"/>
        <end position="751"/>
    </location>
</feature>
<feature type="region of interest" description="Disordered" evidence="1">
    <location>
        <begin position="44"/>
        <end position="74"/>
    </location>
</feature>
<evidence type="ECO:0000313" key="4">
    <source>
        <dbReference type="EMBL" id="GBG89347.1"/>
    </source>
</evidence>
<dbReference type="AlphaFoldDB" id="A0A388M436"/>
<dbReference type="EMBL" id="BFEA01000731">
    <property type="protein sequence ID" value="GBG89347.1"/>
    <property type="molecule type" value="Genomic_DNA"/>
</dbReference>
<organism evidence="4 5">
    <name type="scientific">Chara braunii</name>
    <name type="common">Braun's stonewort</name>
    <dbReference type="NCBI Taxonomy" id="69332"/>
    <lineage>
        <taxon>Eukaryota</taxon>
        <taxon>Viridiplantae</taxon>
        <taxon>Streptophyta</taxon>
        <taxon>Charophyceae</taxon>
        <taxon>Charales</taxon>
        <taxon>Characeae</taxon>
        <taxon>Chara</taxon>
    </lineage>
</organism>
<feature type="region of interest" description="Disordered" evidence="1">
    <location>
        <begin position="262"/>
        <end position="288"/>
    </location>
</feature>
<feature type="compositionally biased region" description="Acidic residues" evidence="1">
    <location>
        <begin position="265"/>
        <end position="277"/>
    </location>
</feature>
<comment type="caution">
    <text evidence="4">The sequence shown here is derived from an EMBL/GenBank/DDBJ whole genome shotgun (WGS) entry which is preliminary data.</text>
</comment>
<feature type="chain" id="PRO_5017412235" evidence="3">
    <location>
        <begin position="31"/>
        <end position="784"/>
    </location>
</feature>
<keyword evidence="3" id="KW-0732">Signal</keyword>
<accession>A0A388M436</accession>
<evidence type="ECO:0000256" key="2">
    <source>
        <dbReference type="SAM" id="Phobius"/>
    </source>
</evidence>
<keyword evidence="2" id="KW-0812">Transmembrane</keyword>
<proteinExistence type="predicted"/>
<dbReference type="SUPFAM" id="SSF50969">
    <property type="entry name" value="YVTN repeat-like/Quinoprotein amine dehydrogenase"/>
    <property type="match status" value="1"/>
</dbReference>
<dbReference type="Gramene" id="GBG89347">
    <property type="protein sequence ID" value="GBG89347"/>
    <property type="gene ID" value="CBR_g49057"/>
</dbReference>
<keyword evidence="2" id="KW-0472">Membrane</keyword>
<keyword evidence="2" id="KW-1133">Transmembrane helix</keyword>
<dbReference type="InterPro" id="IPR011044">
    <property type="entry name" value="Quino_amine_DH_bsu"/>
</dbReference>
<gene>
    <name evidence="4" type="ORF">CBR_g49057</name>
</gene>
<keyword evidence="5" id="KW-1185">Reference proteome</keyword>
<feature type="signal peptide" evidence="3">
    <location>
        <begin position="1"/>
        <end position="30"/>
    </location>
</feature>